<comment type="caution">
    <text evidence="4">The sequence shown here is derived from an EMBL/GenBank/DDBJ whole genome shotgun (WGS) entry which is preliminary data.</text>
</comment>
<organism evidence="4 5">
    <name type="scientific">bacterium (Candidatus Ratteibacteria) CG23_combo_of_CG06-09_8_20_14_all_48_7</name>
    <dbReference type="NCBI Taxonomy" id="2014292"/>
    <lineage>
        <taxon>Bacteria</taxon>
        <taxon>Candidatus Ratteibacteria</taxon>
    </lineage>
</organism>
<feature type="non-terminal residue" evidence="4">
    <location>
        <position position="1"/>
    </location>
</feature>
<reference evidence="4 5" key="1">
    <citation type="submission" date="2017-09" db="EMBL/GenBank/DDBJ databases">
        <title>Depth-based differentiation of microbial function through sediment-hosted aquifers and enrichment of novel symbionts in the deep terrestrial subsurface.</title>
        <authorList>
            <person name="Probst A.J."/>
            <person name="Ladd B."/>
            <person name="Jarett J.K."/>
            <person name="Geller-Mcgrath D.E."/>
            <person name="Sieber C.M."/>
            <person name="Emerson J.B."/>
            <person name="Anantharaman K."/>
            <person name="Thomas B.C."/>
            <person name="Malmstrom R."/>
            <person name="Stieglmeier M."/>
            <person name="Klingl A."/>
            <person name="Woyke T."/>
            <person name="Ryan C.M."/>
            <person name="Banfield J.F."/>
        </authorList>
    </citation>
    <scope>NUCLEOTIDE SEQUENCE [LARGE SCALE GENOMIC DNA]</scope>
    <source>
        <strain evidence="4">CG23_combo_of_CG06-09_8_20_14_all_48_7</strain>
    </source>
</reference>
<feature type="non-terminal residue" evidence="4">
    <location>
        <position position="118"/>
    </location>
</feature>
<gene>
    <name evidence="4" type="ORF">COX46_00700</name>
</gene>
<dbReference type="Gene3D" id="3.40.50.10420">
    <property type="entry name" value="NagB/RpiA/CoA transferase-like"/>
    <property type="match status" value="1"/>
</dbReference>
<name>A0A2G9YBZ3_9BACT</name>
<dbReference type="Pfam" id="PF01812">
    <property type="entry name" value="5-FTHF_cyc-lig"/>
    <property type="match status" value="1"/>
</dbReference>
<proteinExistence type="inferred from homology"/>
<dbReference type="SUPFAM" id="SSF100950">
    <property type="entry name" value="NagB/RpiA/CoA transferase-like"/>
    <property type="match status" value="1"/>
</dbReference>
<dbReference type="GO" id="GO:0009396">
    <property type="term" value="P:folic acid-containing compound biosynthetic process"/>
    <property type="evidence" value="ECO:0007669"/>
    <property type="project" value="TreeGrafter"/>
</dbReference>
<keyword evidence="3" id="KW-0067">ATP-binding</keyword>
<accession>A0A2G9YBZ3</accession>
<dbReference type="EMBL" id="PCRF01000033">
    <property type="protein sequence ID" value="PIP16692.1"/>
    <property type="molecule type" value="Genomic_DNA"/>
</dbReference>
<dbReference type="GO" id="GO:0005524">
    <property type="term" value="F:ATP binding"/>
    <property type="evidence" value="ECO:0007669"/>
    <property type="project" value="UniProtKB-KW"/>
</dbReference>
<dbReference type="Proteomes" id="UP000230392">
    <property type="component" value="Unassembled WGS sequence"/>
</dbReference>
<sequence>RLENLKEMKRTKGKKMEIRQTIRAKRESLSPEEVNGRSERIKKCFLRDPDFQKTQTIVLYVAFRNEVDTLPLIKEALVLRKKVGLPRTNVRDRSLTFYHIQSLEDLVPGHFGILEPKK</sequence>
<keyword evidence="2" id="KW-0547">Nucleotide-binding</keyword>
<dbReference type="InterPro" id="IPR002698">
    <property type="entry name" value="FTHF_cligase"/>
</dbReference>
<dbReference type="GO" id="GO:0035999">
    <property type="term" value="P:tetrahydrofolate interconversion"/>
    <property type="evidence" value="ECO:0007669"/>
    <property type="project" value="TreeGrafter"/>
</dbReference>
<evidence type="ECO:0000313" key="4">
    <source>
        <dbReference type="EMBL" id="PIP16692.1"/>
    </source>
</evidence>
<evidence type="ECO:0000256" key="3">
    <source>
        <dbReference type="ARBA" id="ARBA00022840"/>
    </source>
</evidence>
<dbReference type="PANTHER" id="PTHR23407">
    <property type="entry name" value="ATPASE INHIBITOR/5-FORMYLTETRAHYDROFOLATE CYCLO-LIGASE"/>
    <property type="match status" value="1"/>
</dbReference>
<comment type="similarity">
    <text evidence="1">Belongs to the 5-formyltetrahydrofolate cyclo-ligase family.</text>
</comment>
<evidence type="ECO:0000256" key="2">
    <source>
        <dbReference type="ARBA" id="ARBA00022741"/>
    </source>
</evidence>
<dbReference type="PANTHER" id="PTHR23407:SF1">
    <property type="entry name" value="5-FORMYLTETRAHYDROFOLATE CYCLO-LIGASE"/>
    <property type="match status" value="1"/>
</dbReference>
<dbReference type="GO" id="GO:0030272">
    <property type="term" value="F:5-formyltetrahydrofolate cyclo-ligase activity"/>
    <property type="evidence" value="ECO:0007669"/>
    <property type="project" value="TreeGrafter"/>
</dbReference>
<evidence type="ECO:0008006" key="6">
    <source>
        <dbReference type="Google" id="ProtNLM"/>
    </source>
</evidence>
<dbReference type="InterPro" id="IPR037171">
    <property type="entry name" value="NagB/RpiA_transferase-like"/>
</dbReference>
<dbReference type="InterPro" id="IPR024185">
    <property type="entry name" value="FTHF_cligase-like_sf"/>
</dbReference>
<dbReference type="AlphaFoldDB" id="A0A2G9YBZ3"/>
<protein>
    <recommendedName>
        <fullName evidence="6">5-formyltetrahydrofolate cyclo-ligase</fullName>
    </recommendedName>
</protein>
<evidence type="ECO:0000256" key="1">
    <source>
        <dbReference type="ARBA" id="ARBA00010638"/>
    </source>
</evidence>
<evidence type="ECO:0000313" key="5">
    <source>
        <dbReference type="Proteomes" id="UP000230392"/>
    </source>
</evidence>